<dbReference type="RefSeq" id="WP_111392970.1">
    <property type="nucleotide sequence ID" value="NZ_QKTX01000007.1"/>
</dbReference>
<dbReference type="PANTHER" id="PTHR34220:SF7">
    <property type="entry name" value="SENSOR HISTIDINE KINASE YPDA"/>
    <property type="match status" value="1"/>
</dbReference>
<protein>
    <submittedName>
        <fullName evidence="3">GAF domain-containing protein</fullName>
    </submittedName>
</protein>
<keyword evidence="4" id="KW-1185">Reference proteome</keyword>
<feature type="domain" description="GAF" evidence="2">
    <location>
        <begin position="32"/>
        <end position="179"/>
    </location>
</feature>
<dbReference type="GO" id="GO:0000155">
    <property type="term" value="F:phosphorelay sensor kinase activity"/>
    <property type="evidence" value="ECO:0007669"/>
    <property type="project" value="InterPro"/>
</dbReference>
<dbReference type="Gene3D" id="3.30.450.40">
    <property type="match status" value="1"/>
</dbReference>
<dbReference type="Pfam" id="PF06580">
    <property type="entry name" value="His_kinase"/>
    <property type="match status" value="1"/>
</dbReference>
<evidence type="ECO:0000259" key="2">
    <source>
        <dbReference type="SMART" id="SM00065"/>
    </source>
</evidence>
<dbReference type="InterPro" id="IPR010559">
    <property type="entry name" value="Sig_transdc_His_kin_internal"/>
</dbReference>
<dbReference type="InterPro" id="IPR050640">
    <property type="entry name" value="Bact_2-comp_sensor_kinase"/>
</dbReference>
<evidence type="ECO:0000256" key="1">
    <source>
        <dbReference type="SAM" id="Coils"/>
    </source>
</evidence>
<reference evidence="3 4" key="1">
    <citation type="submission" date="2018-06" db="EMBL/GenBank/DDBJ databases">
        <title>Genomic Encyclopedia of Archaeal and Bacterial Type Strains, Phase II (KMG-II): from individual species to whole genera.</title>
        <authorList>
            <person name="Goeker M."/>
        </authorList>
    </citation>
    <scope>NUCLEOTIDE SEQUENCE [LARGE SCALE GENOMIC DNA]</scope>
    <source>
        <strain evidence="3 4">T4</strain>
    </source>
</reference>
<dbReference type="AlphaFoldDB" id="A0A326RQR0"/>
<sequence length="401" mass="45948">MKQKVKSVKSISPKEIEEILYHFSKSMHGMDSEDQLLWDMAKNCISILGFEDAVIYLVDENNQVLVQKAALGPKNPTGTEILNALQIPIGEGITGKVAQTGLPILISDTRNYPEYIQDDEFRLSELAVPILLDGKVIGVIDSENSEADYFSKQHLRILMAVSSIYSSHMARIRAEKKAKEEQKERWKIQQKATRLQIEAISAQLSPHFVFNSLNAIQHYILLEDKRSSLRFLSIFGKLLRYFLAQLHEESVTVSDEVQMLDWYLQLQELRYGDKLKYSIQVVRLEEFPQAKIPSIIVQSLIENLLEEQIHLSDGNIGIQISFELSFELVELNVLINKRIENEEFVQNSAYLKSLTPWQDYIRLINDIRPYRIESKIGPAKCPDGNENCKSVSIIFPNLFSS</sequence>
<dbReference type="InterPro" id="IPR003018">
    <property type="entry name" value="GAF"/>
</dbReference>
<feature type="coiled-coil region" evidence="1">
    <location>
        <begin position="169"/>
        <end position="198"/>
    </location>
</feature>
<dbReference type="SMART" id="SM00065">
    <property type="entry name" value="GAF"/>
    <property type="match status" value="1"/>
</dbReference>
<dbReference type="InterPro" id="IPR029016">
    <property type="entry name" value="GAF-like_dom_sf"/>
</dbReference>
<dbReference type="GO" id="GO:0016020">
    <property type="term" value="C:membrane"/>
    <property type="evidence" value="ECO:0007669"/>
    <property type="project" value="InterPro"/>
</dbReference>
<dbReference type="SUPFAM" id="SSF55781">
    <property type="entry name" value="GAF domain-like"/>
    <property type="match status" value="1"/>
</dbReference>
<dbReference type="Pfam" id="PF13185">
    <property type="entry name" value="GAF_2"/>
    <property type="match status" value="1"/>
</dbReference>
<dbReference type="EMBL" id="QKTX01000007">
    <property type="protein sequence ID" value="PZV83164.1"/>
    <property type="molecule type" value="Genomic_DNA"/>
</dbReference>
<evidence type="ECO:0000313" key="4">
    <source>
        <dbReference type="Proteomes" id="UP000248917"/>
    </source>
</evidence>
<dbReference type="OrthoDB" id="6190788at2"/>
<evidence type="ECO:0000313" key="3">
    <source>
        <dbReference type="EMBL" id="PZV83164.1"/>
    </source>
</evidence>
<accession>A0A326RQR0</accession>
<proteinExistence type="predicted"/>
<dbReference type="PANTHER" id="PTHR34220">
    <property type="entry name" value="SENSOR HISTIDINE KINASE YPDA"/>
    <property type="match status" value="1"/>
</dbReference>
<comment type="caution">
    <text evidence="3">The sequence shown here is derived from an EMBL/GenBank/DDBJ whole genome shotgun (WGS) entry which is preliminary data.</text>
</comment>
<name>A0A326RQR0_9BACT</name>
<dbReference type="Proteomes" id="UP000248917">
    <property type="component" value="Unassembled WGS sequence"/>
</dbReference>
<organism evidence="3 4">
    <name type="scientific">Algoriphagus aquaeductus</name>
    <dbReference type="NCBI Taxonomy" id="475299"/>
    <lineage>
        <taxon>Bacteria</taxon>
        <taxon>Pseudomonadati</taxon>
        <taxon>Bacteroidota</taxon>
        <taxon>Cytophagia</taxon>
        <taxon>Cytophagales</taxon>
        <taxon>Cyclobacteriaceae</taxon>
        <taxon>Algoriphagus</taxon>
    </lineage>
</organism>
<keyword evidence="1" id="KW-0175">Coiled coil</keyword>
<gene>
    <name evidence="3" type="ORF">CLV31_107116</name>
</gene>